<dbReference type="RefSeq" id="WP_158573040.1">
    <property type="nucleotide sequence ID" value="NZ_JACOPG010000003.1"/>
</dbReference>
<gene>
    <name evidence="1" type="ORF">H8R94_07895</name>
</gene>
<dbReference type="EMBL" id="JACOPG010000003">
    <property type="protein sequence ID" value="MBC5686518.1"/>
    <property type="molecule type" value="Genomic_DNA"/>
</dbReference>
<accession>A0ABR7GGF1</accession>
<evidence type="ECO:0000313" key="1">
    <source>
        <dbReference type="EMBL" id="MBC5686518.1"/>
    </source>
</evidence>
<proteinExistence type="predicted"/>
<sequence>MILMGRPVSLATKDRDLVDYYAIANMEVEVAQDFAEVQKQEIYHYCKEKHFI</sequence>
<keyword evidence="2" id="KW-1185">Reference proteome</keyword>
<evidence type="ECO:0000313" key="2">
    <source>
        <dbReference type="Proteomes" id="UP000643810"/>
    </source>
</evidence>
<dbReference type="Proteomes" id="UP000643810">
    <property type="component" value="Unassembled WGS sequence"/>
</dbReference>
<protein>
    <submittedName>
        <fullName evidence="1">Uncharacterized protein</fullName>
    </submittedName>
</protein>
<reference evidence="1 2" key="1">
    <citation type="submission" date="2020-08" db="EMBL/GenBank/DDBJ databases">
        <title>Genome public.</title>
        <authorList>
            <person name="Liu C."/>
            <person name="Sun Q."/>
        </authorList>
    </citation>
    <scope>NUCLEOTIDE SEQUENCE [LARGE SCALE GENOMIC DNA]</scope>
    <source>
        <strain evidence="1 2">NSJ-9</strain>
    </source>
</reference>
<name>A0ABR7GGF1_9FIRM</name>
<organism evidence="1 2">
    <name type="scientific">Roseburia lenta</name>
    <dbReference type="NCBI Taxonomy" id="2763061"/>
    <lineage>
        <taxon>Bacteria</taxon>
        <taxon>Bacillati</taxon>
        <taxon>Bacillota</taxon>
        <taxon>Clostridia</taxon>
        <taxon>Lachnospirales</taxon>
        <taxon>Lachnospiraceae</taxon>
        <taxon>Roseburia</taxon>
    </lineage>
</organism>
<comment type="caution">
    <text evidence="1">The sequence shown here is derived from an EMBL/GenBank/DDBJ whole genome shotgun (WGS) entry which is preliminary data.</text>
</comment>